<feature type="compositionally biased region" description="Basic and acidic residues" evidence="2">
    <location>
        <begin position="357"/>
        <end position="370"/>
    </location>
</feature>
<dbReference type="GeneID" id="27337017"/>
<dbReference type="GO" id="GO:0006351">
    <property type="term" value="P:DNA-templated transcription"/>
    <property type="evidence" value="ECO:0007669"/>
    <property type="project" value="InterPro"/>
</dbReference>
<dbReference type="AlphaFoldDB" id="A0A0D1YCK3"/>
<dbReference type="InterPro" id="IPR007219">
    <property type="entry name" value="XnlR_reg_dom"/>
</dbReference>
<dbReference type="Proteomes" id="UP000053328">
    <property type="component" value="Unassembled WGS sequence"/>
</dbReference>
<feature type="region of interest" description="Disordered" evidence="2">
    <location>
        <begin position="333"/>
        <end position="370"/>
    </location>
</feature>
<keyword evidence="1" id="KW-0539">Nucleus</keyword>
<dbReference type="HOGENOM" id="CLU_017443_1_0_1"/>
<feature type="region of interest" description="Disordered" evidence="2">
    <location>
        <begin position="578"/>
        <end position="652"/>
    </location>
</feature>
<dbReference type="PANTHER" id="PTHR46910">
    <property type="entry name" value="TRANSCRIPTION FACTOR PDR1"/>
    <property type="match status" value="1"/>
</dbReference>
<reference evidence="4 5" key="1">
    <citation type="submission" date="2015-01" db="EMBL/GenBank/DDBJ databases">
        <title>The Genome Sequence of Exophiala spinifera CBS89968.</title>
        <authorList>
            <consortium name="The Broad Institute Genomics Platform"/>
            <person name="Cuomo C."/>
            <person name="de Hoog S."/>
            <person name="Gorbushina A."/>
            <person name="Stielow B."/>
            <person name="Teixiera M."/>
            <person name="Abouelleil A."/>
            <person name="Chapman S.B."/>
            <person name="Priest M."/>
            <person name="Young S.K."/>
            <person name="Wortman J."/>
            <person name="Nusbaum C."/>
            <person name="Birren B."/>
        </authorList>
    </citation>
    <scope>NUCLEOTIDE SEQUENCE [LARGE SCALE GENOMIC DNA]</scope>
    <source>
        <strain evidence="4 5">CBS 89968</strain>
    </source>
</reference>
<feature type="domain" description="Xylanolytic transcriptional activator regulatory" evidence="3">
    <location>
        <begin position="232"/>
        <end position="306"/>
    </location>
</feature>
<protein>
    <recommendedName>
        <fullName evidence="3">Xylanolytic transcriptional activator regulatory domain-containing protein</fullName>
    </recommendedName>
</protein>
<evidence type="ECO:0000313" key="4">
    <source>
        <dbReference type="EMBL" id="KIW12656.1"/>
    </source>
</evidence>
<dbReference type="SMART" id="SM00906">
    <property type="entry name" value="Fungal_trans"/>
    <property type="match status" value="1"/>
</dbReference>
<dbReference type="Pfam" id="PF04082">
    <property type="entry name" value="Fungal_trans"/>
    <property type="match status" value="1"/>
</dbReference>
<dbReference type="GO" id="GO:0003700">
    <property type="term" value="F:DNA-binding transcription factor activity"/>
    <property type="evidence" value="ECO:0007669"/>
    <property type="project" value="InterPro"/>
</dbReference>
<dbReference type="EMBL" id="KN847498">
    <property type="protein sequence ID" value="KIW12656.1"/>
    <property type="molecule type" value="Genomic_DNA"/>
</dbReference>
<dbReference type="GO" id="GO:0003677">
    <property type="term" value="F:DNA binding"/>
    <property type="evidence" value="ECO:0007669"/>
    <property type="project" value="InterPro"/>
</dbReference>
<evidence type="ECO:0000259" key="3">
    <source>
        <dbReference type="SMART" id="SM00906"/>
    </source>
</evidence>
<dbReference type="RefSeq" id="XP_016232872.1">
    <property type="nucleotide sequence ID" value="XM_016384249.1"/>
</dbReference>
<gene>
    <name evidence="4" type="ORF">PV08_09934</name>
</gene>
<dbReference type="OrthoDB" id="3266505at2759"/>
<dbReference type="PANTHER" id="PTHR46910:SF9">
    <property type="entry name" value="MISCELLANEOUS ZN(II)2CYS6 TRANSCRIPTION FACTOR (EUROFUNG)"/>
    <property type="match status" value="1"/>
</dbReference>
<evidence type="ECO:0000256" key="2">
    <source>
        <dbReference type="SAM" id="MobiDB-lite"/>
    </source>
</evidence>
<proteinExistence type="predicted"/>
<organism evidence="4 5">
    <name type="scientific">Exophiala spinifera</name>
    <dbReference type="NCBI Taxonomy" id="91928"/>
    <lineage>
        <taxon>Eukaryota</taxon>
        <taxon>Fungi</taxon>
        <taxon>Dikarya</taxon>
        <taxon>Ascomycota</taxon>
        <taxon>Pezizomycotina</taxon>
        <taxon>Eurotiomycetes</taxon>
        <taxon>Chaetothyriomycetidae</taxon>
        <taxon>Chaetothyriales</taxon>
        <taxon>Herpotrichiellaceae</taxon>
        <taxon>Exophiala</taxon>
    </lineage>
</organism>
<sequence>MASRSIAPIEIGSFTASSPHKTEFIGSASGVFFVNTVFRAFAQSAYSSNNADSRTLHHDPGSVDSRLVDPETPLQAEDENVGVKIHLERDNSDSPARSYGIKGHGLGVAPSQQAAKELLVLYLRNWHPLFPFLHGPTLLESVAALYEVDEPRLSTKDSLRARLCKVITCQCVFNIADLDNRGQCLPSESQIESSSKLLSLLGYVANNHDIQTIQALLAAQLYLVSTMALRAASTVGGTLARIMYHAGLHRCPYRYPQLDPQEGDLRKRIFWSAYVLDRYLSQALGHPLGFQDSDLDVCIPGTAELHRPVTSSSQQMPSGDRADENEVLAHLPREQSARSASAANATSSVVPTSRTADPVKFHGSREQEERNSSSEILANYVLYCRLTGQALELFHKSLQNRKIQSEDMVELQSEVHSWWNGLPASLQDEYTGGKMELSSTFTFFFITLYNQLLLLINRPFLSLSPRTLEFRSSLQTCVTASRQIISTLRHQSERNLSVSWPGMLSVSWMAGLVLSFACTLKLYPFNKAQREIEECIDQITAMDRRWNNARHCAEALKSMLATLKQQYADGVLGRAQGGLTPKSLAKNPTPMTDNISSVDKDSSSDVAARPRKRRKADLQENDLEYLSGSLQVETNTASTQRPGPTYDFDPDLGGWPVLEDGVTLPTLEYMGPHFAAGSPMAGSFDNPDHFRLSIMDDFYINPGAFGNIGWEAMANGTGYVNELGASSGRRHQQRDSYDMP</sequence>
<dbReference type="InterPro" id="IPR050987">
    <property type="entry name" value="AtrR-like"/>
</dbReference>
<evidence type="ECO:0000313" key="5">
    <source>
        <dbReference type="Proteomes" id="UP000053328"/>
    </source>
</evidence>
<name>A0A0D1YCK3_9EURO</name>
<dbReference type="CDD" id="cd12148">
    <property type="entry name" value="fungal_TF_MHR"/>
    <property type="match status" value="1"/>
</dbReference>
<dbReference type="GO" id="GO:0008270">
    <property type="term" value="F:zinc ion binding"/>
    <property type="evidence" value="ECO:0007669"/>
    <property type="project" value="InterPro"/>
</dbReference>
<feature type="compositionally biased region" description="Polar residues" evidence="2">
    <location>
        <begin position="628"/>
        <end position="642"/>
    </location>
</feature>
<keyword evidence="5" id="KW-1185">Reference proteome</keyword>
<dbReference type="VEuPathDB" id="FungiDB:PV08_09934"/>
<dbReference type="STRING" id="91928.A0A0D1YCK3"/>
<accession>A0A0D1YCK3</accession>
<evidence type="ECO:0000256" key="1">
    <source>
        <dbReference type="ARBA" id="ARBA00023242"/>
    </source>
</evidence>
<feature type="compositionally biased region" description="Low complexity" evidence="2">
    <location>
        <begin position="337"/>
        <end position="348"/>
    </location>
</feature>